<gene>
    <name evidence="4" type="ORF">DFO73_11932</name>
</gene>
<comment type="caution">
    <text evidence="4">The sequence shown here is derived from an EMBL/GenBank/DDBJ whole genome shotgun (WGS) entry which is preliminary data.</text>
</comment>
<dbReference type="AlphaFoldDB" id="A0A2V2ZNE3"/>
<dbReference type="NCBIfam" id="TIGR02532">
    <property type="entry name" value="IV_pilin_GFxxxE"/>
    <property type="match status" value="1"/>
</dbReference>
<dbReference type="GO" id="GO:0030420">
    <property type="term" value="P:establishment of competence for transformation"/>
    <property type="evidence" value="ECO:0007669"/>
    <property type="project" value="UniProtKB-KW"/>
</dbReference>
<evidence type="ECO:0000256" key="1">
    <source>
        <dbReference type="ARBA" id="ARBA00004241"/>
    </source>
</evidence>
<name>A0A2V2ZNE3_9BACI</name>
<evidence type="ECO:0000256" key="2">
    <source>
        <dbReference type="ARBA" id="ARBA00023287"/>
    </source>
</evidence>
<protein>
    <submittedName>
        <fullName evidence="4">Type IV pilus assembly protein PilA</fullName>
    </submittedName>
</protein>
<dbReference type="RefSeq" id="WP_375137349.1">
    <property type="nucleotide sequence ID" value="NZ_QGTW01000019.1"/>
</dbReference>
<dbReference type="EMBL" id="QGTW01000019">
    <property type="protein sequence ID" value="PWW19650.1"/>
    <property type="molecule type" value="Genomic_DNA"/>
</dbReference>
<evidence type="ECO:0000313" key="4">
    <source>
        <dbReference type="EMBL" id="PWW19650.1"/>
    </source>
</evidence>
<comment type="subcellular location">
    <subcellularLocation>
        <location evidence="1">Cell surface</location>
    </subcellularLocation>
</comment>
<dbReference type="PROSITE" id="PS00409">
    <property type="entry name" value="PROKAR_NTER_METHYL"/>
    <property type="match status" value="1"/>
</dbReference>
<accession>A0A2V2ZNE3</accession>
<keyword evidence="3" id="KW-1133">Transmembrane helix</keyword>
<sequence>MMFKRIRNYFKNQKGLTLVELLAVIVILGILAAIAVPSIGGIIDNSKKDAHIANAKQIVSAAKLANAGGLDLESVNGGTGDPDQGYNLDDLINNGYLEEFIDPDTKSAYTSGYVVLVSDSTTGNYSYEVSLVGNDRSIGQSVPIDVNDIDRDDVVITTVPEPTSGG</sequence>
<dbReference type="InterPro" id="IPR045584">
    <property type="entry name" value="Pilin-like"/>
</dbReference>
<dbReference type="Proteomes" id="UP000247150">
    <property type="component" value="Unassembled WGS sequence"/>
</dbReference>
<dbReference type="Gene3D" id="3.30.700.10">
    <property type="entry name" value="Glycoprotein, Type 4 Pilin"/>
    <property type="match status" value="1"/>
</dbReference>
<organism evidence="4 5">
    <name type="scientific">Cytobacillus oceanisediminis</name>
    <dbReference type="NCBI Taxonomy" id="665099"/>
    <lineage>
        <taxon>Bacteria</taxon>
        <taxon>Bacillati</taxon>
        <taxon>Bacillota</taxon>
        <taxon>Bacilli</taxon>
        <taxon>Bacillales</taxon>
        <taxon>Bacillaceae</taxon>
        <taxon>Cytobacillus</taxon>
    </lineage>
</organism>
<dbReference type="Pfam" id="PF07963">
    <property type="entry name" value="N_methyl"/>
    <property type="match status" value="1"/>
</dbReference>
<keyword evidence="3" id="KW-0812">Transmembrane</keyword>
<dbReference type="InterPro" id="IPR012902">
    <property type="entry name" value="N_methyl_site"/>
</dbReference>
<feature type="transmembrane region" description="Helical" evidence="3">
    <location>
        <begin position="21"/>
        <end position="43"/>
    </location>
</feature>
<dbReference type="GO" id="GO:0009986">
    <property type="term" value="C:cell surface"/>
    <property type="evidence" value="ECO:0007669"/>
    <property type="project" value="UniProtKB-SubCell"/>
</dbReference>
<proteinExistence type="predicted"/>
<evidence type="ECO:0000256" key="3">
    <source>
        <dbReference type="SAM" id="Phobius"/>
    </source>
</evidence>
<dbReference type="SUPFAM" id="SSF54523">
    <property type="entry name" value="Pili subunits"/>
    <property type="match status" value="1"/>
</dbReference>
<reference evidence="4 5" key="1">
    <citation type="submission" date="2018-05" db="EMBL/GenBank/DDBJ databases">
        <title>Freshwater and sediment microbial communities from various areas in North America, analyzing microbe dynamics in response to fracking.</title>
        <authorList>
            <person name="Lamendella R."/>
        </authorList>
    </citation>
    <scope>NUCLEOTIDE SEQUENCE [LARGE SCALE GENOMIC DNA]</scope>
    <source>
        <strain evidence="4 5">15_TX</strain>
    </source>
</reference>
<keyword evidence="2" id="KW-0178">Competence</keyword>
<keyword evidence="3" id="KW-0472">Membrane</keyword>
<evidence type="ECO:0000313" key="5">
    <source>
        <dbReference type="Proteomes" id="UP000247150"/>
    </source>
</evidence>